<proteinExistence type="predicted"/>
<dbReference type="Proteomes" id="UP000663131">
    <property type="component" value="Chromosome 9"/>
</dbReference>
<feature type="region of interest" description="Disordered" evidence="1">
    <location>
        <begin position="66"/>
        <end position="100"/>
    </location>
</feature>
<dbReference type="KEGG" id="bbrx:BRETT_002430"/>
<gene>
    <name evidence="2" type="ORF">BRETT_002430</name>
</gene>
<reference evidence="2" key="1">
    <citation type="submission" date="2020-10" db="EMBL/GenBank/DDBJ databases">
        <authorList>
            <person name="Palmer J.M."/>
        </authorList>
    </citation>
    <scope>NUCLEOTIDE SEQUENCE</scope>
    <source>
        <strain evidence="2">UCD 2041</strain>
    </source>
</reference>
<dbReference type="AlphaFoldDB" id="A0A871R671"/>
<evidence type="ECO:0000313" key="2">
    <source>
        <dbReference type="EMBL" id="QOU22257.1"/>
    </source>
</evidence>
<dbReference type="EMBL" id="CP063137">
    <property type="protein sequence ID" value="QOU22257.1"/>
    <property type="molecule type" value="Genomic_DNA"/>
</dbReference>
<accession>A0A871R671</accession>
<evidence type="ECO:0000256" key="1">
    <source>
        <dbReference type="SAM" id="MobiDB-lite"/>
    </source>
</evidence>
<dbReference type="RefSeq" id="XP_041138750.1">
    <property type="nucleotide sequence ID" value="XM_041280959.1"/>
</dbReference>
<dbReference type="GeneID" id="64574354"/>
<protein>
    <submittedName>
        <fullName evidence="2">Uncharacterized protein</fullName>
    </submittedName>
</protein>
<organism evidence="2 3">
    <name type="scientific">Dekkera bruxellensis</name>
    <name type="common">Brettanomyces custersii</name>
    <dbReference type="NCBI Taxonomy" id="5007"/>
    <lineage>
        <taxon>Eukaryota</taxon>
        <taxon>Fungi</taxon>
        <taxon>Dikarya</taxon>
        <taxon>Ascomycota</taxon>
        <taxon>Saccharomycotina</taxon>
        <taxon>Pichiomycetes</taxon>
        <taxon>Pichiales</taxon>
        <taxon>Pichiaceae</taxon>
        <taxon>Brettanomyces</taxon>
    </lineage>
</organism>
<evidence type="ECO:0000313" key="3">
    <source>
        <dbReference type="Proteomes" id="UP000663131"/>
    </source>
</evidence>
<feature type="compositionally biased region" description="Polar residues" evidence="1">
    <location>
        <begin position="88"/>
        <end position="100"/>
    </location>
</feature>
<sequence length="100" mass="10842">MSIYNIDELPTSAKTGTNTGKDALSSKIMLMGTCIKPILSIKVSSSIPTPGIYMLSSIIIDSSLQHPDPSHRHELNTNAATNRVFGKVSNNTDYGTRQTF</sequence>
<reference evidence="2" key="2">
    <citation type="journal article" name="BMC Genomics">
        <title>New genome assemblies reveal patterns of domestication and adaptation across Brettanomyces (Dekkera) species.</title>
        <authorList>
            <person name="Roach M.J."/>
            <person name="Borneman A.R."/>
        </authorList>
    </citation>
    <scope>NUCLEOTIDE SEQUENCE</scope>
    <source>
        <strain evidence="2">UCD 2041</strain>
    </source>
</reference>
<name>A0A871R671_DEKBR</name>